<dbReference type="AlphaFoldDB" id="A0A5C3Q6L0"/>
<protein>
    <submittedName>
        <fullName evidence="3">Uncharacterized protein</fullName>
    </submittedName>
</protein>
<feature type="region of interest" description="Disordered" evidence="1">
    <location>
        <begin position="283"/>
        <end position="321"/>
    </location>
</feature>
<gene>
    <name evidence="3" type="ORF">BDV98DRAFT_575023</name>
</gene>
<name>A0A5C3Q6L0_9AGAR</name>
<keyword evidence="4" id="KW-1185">Reference proteome</keyword>
<reference evidence="3 4" key="1">
    <citation type="journal article" date="2019" name="Nat. Ecol. Evol.">
        <title>Megaphylogeny resolves global patterns of mushroom evolution.</title>
        <authorList>
            <person name="Varga T."/>
            <person name="Krizsan K."/>
            <person name="Foldi C."/>
            <person name="Dima B."/>
            <person name="Sanchez-Garcia M."/>
            <person name="Sanchez-Ramirez S."/>
            <person name="Szollosi G.J."/>
            <person name="Szarkandi J.G."/>
            <person name="Papp V."/>
            <person name="Albert L."/>
            <person name="Andreopoulos W."/>
            <person name="Angelini C."/>
            <person name="Antonin V."/>
            <person name="Barry K.W."/>
            <person name="Bougher N.L."/>
            <person name="Buchanan P."/>
            <person name="Buyck B."/>
            <person name="Bense V."/>
            <person name="Catcheside P."/>
            <person name="Chovatia M."/>
            <person name="Cooper J."/>
            <person name="Damon W."/>
            <person name="Desjardin D."/>
            <person name="Finy P."/>
            <person name="Geml J."/>
            <person name="Haridas S."/>
            <person name="Hughes K."/>
            <person name="Justo A."/>
            <person name="Karasinski D."/>
            <person name="Kautmanova I."/>
            <person name="Kiss B."/>
            <person name="Kocsube S."/>
            <person name="Kotiranta H."/>
            <person name="LaButti K.M."/>
            <person name="Lechner B.E."/>
            <person name="Liimatainen K."/>
            <person name="Lipzen A."/>
            <person name="Lukacs Z."/>
            <person name="Mihaltcheva S."/>
            <person name="Morgado L.N."/>
            <person name="Niskanen T."/>
            <person name="Noordeloos M.E."/>
            <person name="Ohm R.A."/>
            <person name="Ortiz-Santana B."/>
            <person name="Ovrebo C."/>
            <person name="Racz N."/>
            <person name="Riley R."/>
            <person name="Savchenko A."/>
            <person name="Shiryaev A."/>
            <person name="Soop K."/>
            <person name="Spirin V."/>
            <person name="Szebenyi C."/>
            <person name="Tomsovsky M."/>
            <person name="Tulloss R.E."/>
            <person name="Uehling J."/>
            <person name="Grigoriev I.V."/>
            <person name="Vagvolgyi C."/>
            <person name="Papp T."/>
            <person name="Martin F.M."/>
            <person name="Miettinen O."/>
            <person name="Hibbett D.S."/>
            <person name="Nagy L.G."/>
        </authorList>
    </citation>
    <scope>NUCLEOTIDE SEQUENCE [LARGE SCALE GENOMIC DNA]</scope>
    <source>
        <strain evidence="3 4">CBS 309.79</strain>
    </source>
</reference>
<keyword evidence="2" id="KW-1133">Transmembrane helix</keyword>
<keyword evidence="2" id="KW-0472">Membrane</keyword>
<keyword evidence="2" id="KW-0812">Transmembrane</keyword>
<sequence>MSNDLQRGKKGMCLENLRVWYQSRREIYVDDRVTCSANRPTNCFVFEGCVLDGFYTSCNGTDWSASMRFTGTGVEIWGVSQCADDPCLWTVDGDTRAGDVLRDNVYRELAFVSKDIEGGPIDEHVLALSSLASPKVSLLRIMSAQIYTDSITPLHSGDRIWVPSGMEQVRYDGRWETDQDGFQQTSEEGASVTVAFVGSQFSWFTSPDGFFGGDGFVEIQNEVRARTYLDGLLGGFNDQPITPTYHEVTMTLDFSHGGRTLGFQGLHFYPLPNMTTMGSAVLPAPKQSSISSPTSSSTAGISPTFSSNTSDPTSSSSIANSHKNKTGSIVGGIVGGIVFLGCVVAGLIIYLKTRRRELSTPTEEGEPDTCVQPYLVSRSYPADTKHARGHSPPRTVDEANIESPRVIDHSLPRQERPSTINSTHLTESSGIEVRHSQVAVRDEERMERLLRYVDDRIDAALDRPPIYSHAI</sequence>
<dbReference type="OrthoDB" id="3052623at2759"/>
<evidence type="ECO:0000313" key="4">
    <source>
        <dbReference type="Proteomes" id="UP000305067"/>
    </source>
</evidence>
<organism evidence="3 4">
    <name type="scientific">Pterulicium gracile</name>
    <dbReference type="NCBI Taxonomy" id="1884261"/>
    <lineage>
        <taxon>Eukaryota</taxon>
        <taxon>Fungi</taxon>
        <taxon>Dikarya</taxon>
        <taxon>Basidiomycota</taxon>
        <taxon>Agaricomycotina</taxon>
        <taxon>Agaricomycetes</taxon>
        <taxon>Agaricomycetidae</taxon>
        <taxon>Agaricales</taxon>
        <taxon>Pleurotineae</taxon>
        <taxon>Pterulaceae</taxon>
        <taxon>Pterulicium</taxon>
    </lineage>
</organism>
<proteinExistence type="predicted"/>
<evidence type="ECO:0000256" key="2">
    <source>
        <dbReference type="SAM" id="Phobius"/>
    </source>
</evidence>
<evidence type="ECO:0000256" key="1">
    <source>
        <dbReference type="SAM" id="MobiDB-lite"/>
    </source>
</evidence>
<dbReference type="EMBL" id="ML178850">
    <property type="protein sequence ID" value="TFK97176.1"/>
    <property type="molecule type" value="Genomic_DNA"/>
</dbReference>
<accession>A0A5C3Q6L0</accession>
<dbReference type="Proteomes" id="UP000305067">
    <property type="component" value="Unassembled WGS sequence"/>
</dbReference>
<feature type="transmembrane region" description="Helical" evidence="2">
    <location>
        <begin position="329"/>
        <end position="351"/>
    </location>
</feature>
<feature type="compositionally biased region" description="Low complexity" evidence="1">
    <location>
        <begin position="288"/>
        <end position="321"/>
    </location>
</feature>
<evidence type="ECO:0000313" key="3">
    <source>
        <dbReference type="EMBL" id="TFK97176.1"/>
    </source>
</evidence>